<dbReference type="Pfam" id="PF13086">
    <property type="entry name" value="AAA_11"/>
    <property type="match status" value="1"/>
</dbReference>
<dbReference type="InterPro" id="IPR045055">
    <property type="entry name" value="DNA2/NAM7-like"/>
</dbReference>
<dbReference type="GO" id="GO:0002376">
    <property type="term" value="P:immune system process"/>
    <property type="evidence" value="ECO:0007669"/>
    <property type="project" value="UniProtKB-KW"/>
</dbReference>
<dbReference type="GO" id="GO:0031380">
    <property type="term" value="C:nuclear RNA-directed RNA polymerase complex"/>
    <property type="evidence" value="ECO:0007669"/>
    <property type="project" value="TreeGrafter"/>
</dbReference>
<dbReference type="SUPFAM" id="SSF52540">
    <property type="entry name" value="P-loop containing nucleoside triphosphate hydrolases"/>
    <property type="match status" value="1"/>
</dbReference>
<feature type="domain" description="RZ-type" evidence="8">
    <location>
        <begin position="1967"/>
        <end position="2040"/>
    </location>
</feature>
<evidence type="ECO:0000313" key="10">
    <source>
        <dbReference type="Proteomes" id="UP000827092"/>
    </source>
</evidence>
<feature type="region of interest" description="Disordered" evidence="7">
    <location>
        <begin position="151"/>
        <end position="272"/>
    </location>
</feature>
<dbReference type="Proteomes" id="UP000827092">
    <property type="component" value="Unassembled WGS sequence"/>
</dbReference>
<dbReference type="PROSITE" id="PS51981">
    <property type="entry name" value="ZF_RZ"/>
    <property type="match status" value="1"/>
</dbReference>
<dbReference type="Gene3D" id="3.40.50.300">
    <property type="entry name" value="P-loop containing nucleotide triphosphate hydrolases"/>
    <property type="match status" value="3"/>
</dbReference>
<dbReference type="InterPro" id="IPR047187">
    <property type="entry name" value="SF1_C_Upf1"/>
</dbReference>
<dbReference type="PANTHER" id="PTHR10887">
    <property type="entry name" value="DNA2/NAM7 HELICASE FAMILY"/>
    <property type="match status" value="1"/>
</dbReference>
<sequence>MFRGKNSTNDGKTKINTMQALWNLLSPNETETPSRPTPSVSYATPASHSDADEHPLSIEPSTSASRSNLPQEQSIARTLATRNALAERKRVNLIVGDMNPEYQPMGSGSTGKRSRLYFREMDGEESRDIAYVNPGNEIEQMQQDIRQLHVSDRGGDTYGQNLGPSNANRRNVSQSHNGQNRRQNIPQGRNQNQRNARGRGQNQRQKQTHGEGENRRQSNTHEQNQKQVASHEQHPRHPNQYGRNQRELDNFGQDQLNDDGQNSRRRAKREHPIGLDPLRDLCDKDPNEILLTILHETSGFTLLLQQKEIQSIKMAYVLIAAGKAINSRMRSNVNAMINLLTSSTNNFLSNFTPYLASRQKYIQENKPYHLESLVSMTDFLYKFQRSLPSSASDTIIEVLPLLEKTCKLCLYDEVVKVSVLKKLQLMEEDKDNFLKEYTPKEAKQVSRNERLQYRNPPESFRSIPVLPTTDDIRQPCPFLRPNLVQGQYQDTEHYLDVQYRLLREDYVTPLREGIAEYLMLKKLGKSFKRCKDVKVYPNVNITKQDFVNGGLVHIACFNDASFSKIKWDYSKRFLTGSLLCFSSDDFETMLFASVAKRDPKELVKGLLLMKFEEITDEVLNISPLRNFVVVETSAYFEAYRHNLDALLDLNEERLPMKSYIIEVEKNGKRPEYLRESSTYDMRPLLIPLDEKNLTYKQNSDGDIVCTYDFPENISHRAKNIQILRDDYWPTATELNLDHSQYAAIKAAVTKEFAVIQGPPGTGKTYVGLRIAQLLLHNIEVWQNKVDPSPILVVCYTNHALDQFLEGLMLFTQKIVRVGGRVSNEALDKFRLGNLKRVTEEKREVPAHIFKCIGRKNYELRELKNEIAFIKQETENCFESVIPEISLGNCISSIHVDSLKIPYLGSKRKSDGRIILDWLNIRRKMGDKYVYLSHFDVPEEPPQVVTTLATVNPVVNRNQNEAPEEETDSEEEGDIEFIEAQRDIDSEEFNDVSFEVKPLQRQEVEVVSLPQEEDGWQVQGGSKNKMNSKRYVANSLRRNQAMSEREVNGIGNVWYLTLQQRWRLYKFWLERFIQKKQDEVFKLQQQLKKEFEELCEMRTEEDLYVCKKAHVVGMTTTGAAKYRNIVQHLNPRIVIVEEAAEILESHIVTSLAPGTKHVILIGDHQQLKPSPAVYSLATKFSLDVSLFERMLKNGMECHRLGIQHRMRPEIAALLVPHIYKDLQNHESVANFENINGISKNVYFVTHDHIESSDSDSRSKANEHEAEFLIKLCRYILQQGYESYQITVLTTYTGQLFALKKLVAKNNILKAVRFTVVDNYQGEENDIILISFVRSNQDGSIGFLKVSNRVCVALSRARKGLFCIGNFELLVDQSPLWKNITDVLHKNQSIGPSLQLTCQNHPGVSSVVATAKDFESVPEGGCTRNCEYRLKCGHVCSLTCHPYDTEHLKVQCHKPCGKKCVEDLHKCKKKCFQNCGNCNVMVDKKIVGCGHTIKVECHAQHGSFVCTHRCERYLACGDLCPNACGVACAMKCKKKKKVVSPVCGHQVEVECYNVSNIECLIAACKEPCRVKLSCDHTCKGTCSKCHQGRMHVRCNLKCKRILVCGHECSSTCSKSCPPCRRPCENRCVHSKCPKKCGEPCQKCAEPCEWSCDHIQCRQPCGELCGRLACDQPCQKQLPCNHACIGLCGEPCPQQCKICNENEVTDIFFGSEDEEGAKFIALEDCSHIFELSGIEQWMKHDMHEGKREIQMKTCPRCKVVIRKNLRFGNIVKRCLADIEKVKQQTFGESARNEHKQQRLLLTVESKSIDEKISRIIEPLVKTLTAGKVRSIQELTVMENIINISASLAKSVNLLESAGFSAAFSDRDIKEIYDQVLSYMKRNKTWMISFMQDEYLTASEQQLEELTWEVHRMKFARKLLRLLQMRLGARINQHFIDMAACLTKYAPFCQDDVTKFTEAYNAVSDGAVLNISDLEKTDILKAMGLSAGHWYQCPNGHVYCITECGGAMEESRCNECGARIGGAHHALRNDNRVATAMDGSRHGAWSDAMNMDNYRF</sequence>
<keyword evidence="4" id="KW-0863">Zinc-finger</keyword>
<dbReference type="InterPro" id="IPR057373">
    <property type="entry name" value="ZNFX1"/>
</dbReference>
<keyword evidence="5" id="KW-0862">Zinc</keyword>
<proteinExistence type="predicted"/>
<reference evidence="9 10" key="1">
    <citation type="journal article" date="2022" name="Nat. Ecol. Evol.">
        <title>A masculinizing supergene underlies an exaggerated male reproductive morph in a spider.</title>
        <authorList>
            <person name="Hendrickx F."/>
            <person name="De Corte Z."/>
            <person name="Sonet G."/>
            <person name="Van Belleghem S.M."/>
            <person name="Kostlbacher S."/>
            <person name="Vangestel C."/>
        </authorList>
    </citation>
    <scope>NUCLEOTIDE SEQUENCE [LARGE SCALE GENOMIC DNA]</scope>
    <source>
        <strain evidence="9">W744_W776</strain>
    </source>
</reference>
<dbReference type="InterPro" id="IPR041679">
    <property type="entry name" value="DNA2/NAM7-like_C"/>
</dbReference>
<dbReference type="GO" id="GO:0004386">
    <property type="term" value="F:helicase activity"/>
    <property type="evidence" value="ECO:0007669"/>
    <property type="project" value="InterPro"/>
</dbReference>
<accession>A0AAV6VFL5</accession>
<evidence type="ECO:0000256" key="3">
    <source>
        <dbReference type="ARBA" id="ARBA00022723"/>
    </source>
</evidence>
<evidence type="ECO:0000259" key="8">
    <source>
        <dbReference type="PROSITE" id="PS51981"/>
    </source>
</evidence>
<dbReference type="InterPro" id="IPR041677">
    <property type="entry name" value="DNA2/NAM7_AAA_11"/>
</dbReference>
<dbReference type="GO" id="GO:0008270">
    <property type="term" value="F:zinc ion binding"/>
    <property type="evidence" value="ECO:0007669"/>
    <property type="project" value="UniProtKB-KW"/>
</dbReference>
<feature type="compositionally biased region" description="Polar residues" evidence="7">
    <location>
        <begin position="26"/>
        <end position="47"/>
    </location>
</feature>
<evidence type="ECO:0000256" key="1">
    <source>
        <dbReference type="ARBA" id="ARBA00004496"/>
    </source>
</evidence>
<comment type="subcellular location">
    <subcellularLocation>
        <location evidence="1">Cytoplasm</location>
    </subcellularLocation>
</comment>
<keyword evidence="2" id="KW-0963">Cytoplasm</keyword>
<dbReference type="EMBL" id="JAFNEN010000098">
    <property type="protein sequence ID" value="KAG8194822.1"/>
    <property type="molecule type" value="Genomic_DNA"/>
</dbReference>
<comment type="caution">
    <text evidence="9">The sequence shown here is derived from an EMBL/GenBank/DDBJ whole genome shotgun (WGS) entry which is preliminary data.</text>
</comment>
<keyword evidence="6" id="KW-0391">Immunity</keyword>
<evidence type="ECO:0000256" key="5">
    <source>
        <dbReference type="ARBA" id="ARBA00022833"/>
    </source>
</evidence>
<feature type="compositionally biased region" description="Low complexity" evidence="7">
    <location>
        <begin position="187"/>
        <end position="205"/>
    </location>
</feature>
<feature type="compositionally biased region" description="Polar residues" evidence="7">
    <location>
        <begin position="158"/>
        <end position="186"/>
    </location>
</feature>
<dbReference type="GO" id="GO:0005737">
    <property type="term" value="C:cytoplasm"/>
    <property type="evidence" value="ECO:0007669"/>
    <property type="project" value="UniProtKB-SubCell"/>
</dbReference>
<keyword evidence="3" id="KW-0479">Metal-binding</keyword>
<name>A0AAV6VFL5_9ARAC</name>
<feature type="compositionally biased region" description="Polar residues" evidence="7">
    <location>
        <begin position="59"/>
        <end position="72"/>
    </location>
</feature>
<evidence type="ECO:0000313" key="9">
    <source>
        <dbReference type="EMBL" id="KAG8194822.1"/>
    </source>
</evidence>
<evidence type="ECO:0000256" key="7">
    <source>
        <dbReference type="SAM" id="MobiDB-lite"/>
    </source>
</evidence>
<dbReference type="Pfam" id="PF25396">
    <property type="entry name" value="ZNFX1"/>
    <property type="match status" value="1"/>
</dbReference>
<dbReference type="InterPro" id="IPR027417">
    <property type="entry name" value="P-loop_NTPase"/>
</dbReference>
<dbReference type="GO" id="GO:0031048">
    <property type="term" value="P:regulatory ncRNA-mediated heterochromatin formation"/>
    <property type="evidence" value="ECO:0007669"/>
    <property type="project" value="TreeGrafter"/>
</dbReference>
<gene>
    <name evidence="9" type="ORF">JTE90_017261</name>
</gene>
<dbReference type="CDD" id="cd18808">
    <property type="entry name" value="SF1_C_Upf1"/>
    <property type="match status" value="1"/>
</dbReference>
<dbReference type="PANTHER" id="PTHR10887:SF341">
    <property type="entry name" value="NFX1-TYPE ZINC FINGER-CONTAINING PROTEIN 1"/>
    <property type="match status" value="1"/>
</dbReference>
<dbReference type="Pfam" id="PF20173">
    <property type="entry name" value="ZnF_RZ-type"/>
    <property type="match status" value="1"/>
</dbReference>
<dbReference type="InterPro" id="IPR046439">
    <property type="entry name" value="ZF_RZ_dom"/>
</dbReference>
<dbReference type="FunFam" id="3.40.50.300:FF:000742">
    <property type="entry name" value="NFX1-type zinc finger-containing protein 1"/>
    <property type="match status" value="1"/>
</dbReference>
<evidence type="ECO:0000256" key="4">
    <source>
        <dbReference type="ARBA" id="ARBA00022771"/>
    </source>
</evidence>
<evidence type="ECO:0000256" key="6">
    <source>
        <dbReference type="ARBA" id="ARBA00022859"/>
    </source>
</evidence>
<feature type="region of interest" description="Disordered" evidence="7">
    <location>
        <begin position="26"/>
        <end position="72"/>
    </location>
</feature>
<organism evidence="9 10">
    <name type="scientific">Oedothorax gibbosus</name>
    <dbReference type="NCBI Taxonomy" id="931172"/>
    <lineage>
        <taxon>Eukaryota</taxon>
        <taxon>Metazoa</taxon>
        <taxon>Ecdysozoa</taxon>
        <taxon>Arthropoda</taxon>
        <taxon>Chelicerata</taxon>
        <taxon>Arachnida</taxon>
        <taxon>Araneae</taxon>
        <taxon>Araneomorphae</taxon>
        <taxon>Entelegynae</taxon>
        <taxon>Araneoidea</taxon>
        <taxon>Linyphiidae</taxon>
        <taxon>Erigoninae</taxon>
        <taxon>Oedothorax</taxon>
    </lineage>
</organism>
<keyword evidence="10" id="KW-1185">Reference proteome</keyword>
<evidence type="ECO:0000256" key="2">
    <source>
        <dbReference type="ARBA" id="ARBA00022490"/>
    </source>
</evidence>
<protein>
    <recommendedName>
        <fullName evidence="8">RZ-type domain-containing protein</fullName>
    </recommendedName>
</protein>
<dbReference type="Pfam" id="PF13087">
    <property type="entry name" value="AAA_12"/>
    <property type="match status" value="1"/>
</dbReference>